<sequence>MKQQGFSAVKHGKRDIDLILLRYALNQCAVLFDRLAIIIAKKYSNHSIRLSFAQMKCKSFICIG</sequence>
<evidence type="ECO:0000313" key="1">
    <source>
        <dbReference type="EMBL" id="MPN61325.1"/>
    </source>
</evidence>
<proteinExistence type="predicted"/>
<gene>
    <name evidence="1" type="ORF">SDC9_209061</name>
</gene>
<accession>A0A645JC82</accession>
<protein>
    <submittedName>
        <fullName evidence="1">Uncharacterized protein</fullName>
    </submittedName>
</protein>
<comment type="caution">
    <text evidence="1">The sequence shown here is derived from an EMBL/GenBank/DDBJ whole genome shotgun (WGS) entry which is preliminary data.</text>
</comment>
<dbReference type="AlphaFoldDB" id="A0A645JC82"/>
<dbReference type="EMBL" id="VSSQ01137787">
    <property type="protein sequence ID" value="MPN61325.1"/>
    <property type="molecule type" value="Genomic_DNA"/>
</dbReference>
<reference evidence="1" key="1">
    <citation type="submission" date="2019-08" db="EMBL/GenBank/DDBJ databases">
        <authorList>
            <person name="Kucharzyk K."/>
            <person name="Murdoch R.W."/>
            <person name="Higgins S."/>
            <person name="Loffler F."/>
        </authorList>
    </citation>
    <scope>NUCLEOTIDE SEQUENCE</scope>
</reference>
<name>A0A645JC82_9ZZZZ</name>
<organism evidence="1">
    <name type="scientific">bioreactor metagenome</name>
    <dbReference type="NCBI Taxonomy" id="1076179"/>
    <lineage>
        <taxon>unclassified sequences</taxon>
        <taxon>metagenomes</taxon>
        <taxon>ecological metagenomes</taxon>
    </lineage>
</organism>